<dbReference type="OrthoDB" id="1680778at2759"/>
<evidence type="ECO:0000313" key="1">
    <source>
        <dbReference type="EMBL" id="KAG5626226.1"/>
    </source>
</evidence>
<sequence length="145" mass="16966">MYTIEFQKRGLPHVHFVIILEEKYKTPEAYDQFVCAALLDPKRNPHLFELVHLHMIHGPCGHDKTSFNLHTDNANIEIDEIKEYQSARWVSPPEATWRIYASPIREMNPCVYHLQLHLDGQQLVSFKSTDNIDKVINNPMIKKLC</sequence>
<accession>A0A9J6APY0</accession>
<reference evidence="1 2" key="1">
    <citation type="submission" date="2020-09" db="EMBL/GenBank/DDBJ databases">
        <title>De no assembly of potato wild relative species, Solanum commersonii.</title>
        <authorList>
            <person name="Cho K."/>
        </authorList>
    </citation>
    <scope>NUCLEOTIDE SEQUENCE [LARGE SCALE GENOMIC DNA]</scope>
    <source>
        <strain evidence="1">LZ3.2</strain>
        <tissue evidence="1">Leaf</tissue>
    </source>
</reference>
<organism evidence="1 2">
    <name type="scientific">Solanum commersonii</name>
    <name type="common">Commerson's wild potato</name>
    <name type="synonym">Commerson's nightshade</name>
    <dbReference type="NCBI Taxonomy" id="4109"/>
    <lineage>
        <taxon>Eukaryota</taxon>
        <taxon>Viridiplantae</taxon>
        <taxon>Streptophyta</taxon>
        <taxon>Embryophyta</taxon>
        <taxon>Tracheophyta</taxon>
        <taxon>Spermatophyta</taxon>
        <taxon>Magnoliopsida</taxon>
        <taxon>eudicotyledons</taxon>
        <taxon>Gunneridae</taxon>
        <taxon>Pentapetalae</taxon>
        <taxon>asterids</taxon>
        <taxon>lamiids</taxon>
        <taxon>Solanales</taxon>
        <taxon>Solanaceae</taxon>
        <taxon>Solanoideae</taxon>
        <taxon>Solaneae</taxon>
        <taxon>Solanum</taxon>
    </lineage>
</organism>
<keyword evidence="2" id="KW-1185">Reference proteome</keyword>
<comment type="caution">
    <text evidence="1">The sequence shown here is derived from an EMBL/GenBank/DDBJ whole genome shotgun (WGS) entry which is preliminary data.</text>
</comment>
<dbReference type="AlphaFoldDB" id="A0A9J6APY0"/>
<protein>
    <recommendedName>
        <fullName evidence="3">Helitron helicase-like domain-containing protein</fullName>
    </recommendedName>
</protein>
<evidence type="ECO:0008006" key="3">
    <source>
        <dbReference type="Google" id="ProtNLM"/>
    </source>
</evidence>
<name>A0A9J6APY0_SOLCO</name>
<dbReference type="EMBL" id="JACXVP010000002">
    <property type="protein sequence ID" value="KAG5626226.1"/>
    <property type="molecule type" value="Genomic_DNA"/>
</dbReference>
<gene>
    <name evidence="1" type="ORF">H5410_011444</name>
</gene>
<proteinExistence type="predicted"/>
<evidence type="ECO:0000313" key="2">
    <source>
        <dbReference type="Proteomes" id="UP000824120"/>
    </source>
</evidence>
<dbReference type="Proteomes" id="UP000824120">
    <property type="component" value="Chromosome 2"/>
</dbReference>